<dbReference type="InterPro" id="IPR011711">
    <property type="entry name" value="GntR_C"/>
</dbReference>
<keyword evidence="2 5" id="KW-0238">DNA-binding</keyword>
<evidence type="ECO:0000256" key="2">
    <source>
        <dbReference type="ARBA" id="ARBA00023125"/>
    </source>
</evidence>
<accession>A0ABS2P8D5</accession>
<dbReference type="SMART" id="SM00345">
    <property type="entry name" value="HTH_GNTR"/>
    <property type="match status" value="1"/>
</dbReference>
<dbReference type="RefSeq" id="WP_042358340.1">
    <property type="nucleotide sequence ID" value="NZ_JAFBEC010000001.1"/>
</dbReference>
<dbReference type="InterPro" id="IPR036390">
    <property type="entry name" value="WH_DNA-bd_sf"/>
</dbReference>
<dbReference type="Pfam" id="PF00392">
    <property type="entry name" value="GntR"/>
    <property type="match status" value="1"/>
</dbReference>
<keyword evidence="6" id="KW-1185">Reference proteome</keyword>
<dbReference type="Gene3D" id="1.20.120.530">
    <property type="entry name" value="GntR ligand-binding domain-like"/>
    <property type="match status" value="1"/>
</dbReference>
<dbReference type="PANTHER" id="PTHR43537:SF24">
    <property type="entry name" value="GLUCONATE OPERON TRANSCRIPTIONAL REPRESSOR"/>
    <property type="match status" value="1"/>
</dbReference>
<dbReference type="SUPFAM" id="SSF46785">
    <property type="entry name" value="Winged helix' DNA-binding domain"/>
    <property type="match status" value="1"/>
</dbReference>
<dbReference type="Proteomes" id="UP000741863">
    <property type="component" value="Unassembled WGS sequence"/>
</dbReference>
<protein>
    <submittedName>
        <fullName evidence="5">DNA-binding GntR family transcriptional regulator</fullName>
    </submittedName>
</protein>
<evidence type="ECO:0000256" key="1">
    <source>
        <dbReference type="ARBA" id="ARBA00023015"/>
    </source>
</evidence>
<keyword evidence="3" id="KW-0804">Transcription</keyword>
<reference evidence="5 6" key="1">
    <citation type="submission" date="2021-01" db="EMBL/GenBank/DDBJ databases">
        <title>Genomic Encyclopedia of Type Strains, Phase IV (KMG-IV): sequencing the most valuable type-strain genomes for metagenomic binning, comparative biology and taxonomic classification.</title>
        <authorList>
            <person name="Goeker M."/>
        </authorList>
    </citation>
    <scope>NUCLEOTIDE SEQUENCE [LARGE SCALE GENOMIC DNA]</scope>
    <source>
        <strain evidence="5 6">DSM 25540</strain>
    </source>
</reference>
<organism evidence="5 6">
    <name type="scientific">Geomicrobium sediminis</name>
    <dbReference type="NCBI Taxonomy" id="1347788"/>
    <lineage>
        <taxon>Bacteria</taxon>
        <taxon>Bacillati</taxon>
        <taxon>Bacillota</taxon>
        <taxon>Bacilli</taxon>
        <taxon>Bacillales</taxon>
        <taxon>Geomicrobium</taxon>
    </lineage>
</organism>
<dbReference type="InterPro" id="IPR008920">
    <property type="entry name" value="TF_FadR/GntR_C"/>
</dbReference>
<proteinExistence type="predicted"/>
<dbReference type="SMART" id="SM00895">
    <property type="entry name" value="FCD"/>
    <property type="match status" value="1"/>
</dbReference>
<sequence>MNVYERMKQALITGKYKPGDRLTEEALTEEWKVSRTPIRSALKQLEFDGLITPLKRGYIVRSFSQNDIRQIYDVRSLLEGYAASLSAIHRTEQDLSDMHKANEDFKTIIMSRGTNKTEHIQDVLKKNHKFHDTVIRASKDPHTEDLIRKVVVLPLVFHSFYWFEQRGLEQSFELHEVIIRAIEDQDSARARSAMHEHIYQGRDRVLEQLKRSDL</sequence>
<dbReference type="Gene3D" id="1.10.10.10">
    <property type="entry name" value="Winged helix-like DNA-binding domain superfamily/Winged helix DNA-binding domain"/>
    <property type="match status" value="1"/>
</dbReference>
<comment type="caution">
    <text evidence="5">The sequence shown here is derived from an EMBL/GenBank/DDBJ whole genome shotgun (WGS) entry which is preliminary data.</text>
</comment>
<dbReference type="PROSITE" id="PS50949">
    <property type="entry name" value="HTH_GNTR"/>
    <property type="match status" value="1"/>
</dbReference>
<dbReference type="EMBL" id="JAFBEC010000001">
    <property type="protein sequence ID" value="MBM7631330.1"/>
    <property type="molecule type" value="Genomic_DNA"/>
</dbReference>
<feature type="domain" description="HTH gntR-type" evidence="4">
    <location>
        <begin position="1"/>
        <end position="63"/>
    </location>
</feature>
<evidence type="ECO:0000313" key="6">
    <source>
        <dbReference type="Proteomes" id="UP000741863"/>
    </source>
</evidence>
<dbReference type="InterPro" id="IPR000524">
    <property type="entry name" value="Tscrpt_reg_HTH_GntR"/>
</dbReference>
<evidence type="ECO:0000256" key="3">
    <source>
        <dbReference type="ARBA" id="ARBA00023163"/>
    </source>
</evidence>
<dbReference type="InterPro" id="IPR036388">
    <property type="entry name" value="WH-like_DNA-bd_sf"/>
</dbReference>
<evidence type="ECO:0000313" key="5">
    <source>
        <dbReference type="EMBL" id="MBM7631330.1"/>
    </source>
</evidence>
<dbReference type="GO" id="GO:0003677">
    <property type="term" value="F:DNA binding"/>
    <property type="evidence" value="ECO:0007669"/>
    <property type="project" value="UniProtKB-KW"/>
</dbReference>
<gene>
    <name evidence="5" type="ORF">JOD17_000421</name>
</gene>
<dbReference type="PANTHER" id="PTHR43537">
    <property type="entry name" value="TRANSCRIPTIONAL REGULATOR, GNTR FAMILY"/>
    <property type="match status" value="1"/>
</dbReference>
<keyword evidence="1" id="KW-0805">Transcription regulation</keyword>
<evidence type="ECO:0000259" key="4">
    <source>
        <dbReference type="PROSITE" id="PS50949"/>
    </source>
</evidence>
<dbReference type="Pfam" id="PF07729">
    <property type="entry name" value="FCD"/>
    <property type="match status" value="1"/>
</dbReference>
<dbReference type="PRINTS" id="PR00035">
    <property type="entry name" value="HTHGNTR"/>
</dbReference>
<dbReference type="CDD" id="cd07377">
    <property type="entry name" value="WHTH_GntR"/>
    <property type="match status" value="1"/>
</dbReference>
<name>A0ABS2P8D5_9BACL</name>
<dbReference type="SUPFAM" id="SSF48008">
    <property type="entry name" value="GntR ligand-binding domain-like"/>
    <property type="match status" value="1"/>
</dbReference>